<protein>
    <recommendedName>
        <fullName evidence="2">Transposase (Putative), gypsy type</fullName>
    </recommendedName>
</protein>
<evidence type="ECO:0008006" key="2">
    <source>
        <dbReference type="Google" id="ProtNLM"/>
    </source>
</evidence>
<reference evidence="1" key="1">
    <citation type="journal article" date="2019" name="Sci. Rep.">
        <title>Draft genome of Tanacetum cinerariifolium, the natural source of mosquito coil.</title>
        <authorList>
            <person name="Yamashiro T."/>
            <person name="Shiraishi A."/>
            <person name="Satake H."/>
            <person name="Nakayama K."/>
        </authorList>
    </citation>
    <scope>NUCLEOTIDE SEQUENCE</scope>
</reference>
<dbReference type="AlphaFoldDB" id="A0A6L2L1B0"/>
<dbReference type="EMBL" id="BKCJ010003254">
    <property type="protein sequence ID" value="GEU53954.1"/>
    <property type="molecule type" value="Genomic_DNA"/>
</dbReference>
<sequence>MGRDTIQLENAVSTISQEYVLEFTSEYGIPKSLHLELPGPKDPIVEFLEGKVGVYTKFFEFANFCIHILQFLFDILGHYQIHLSQLLVIGAAKVPLLTATANRVIDMEDMTGASGSSRTPSTVEKLPLDFLNEDPPSLITESIGAEEQGQYELSQGAAPVGSPLYMGVAPEPDLEKETVNTGALVSKRCCNRGPDEAVANAPPKIIYELRKIWTLRNQPPLPPWLDPQEVLLEAEVDIKGATEAKNVELAKELESLSVQFSDLQVSNNQLSQQVLDALSIDFDEELYPHMLTAFADVVYAGIAKGMSEGLKHGVKHGKAKVDLAAIEAYDPEADTKYVTALHVLKDLKYHDGMRLEEADEYIISSSLGFGATSIGGLAKCCFRCLKACSASGVQWKSLFLMHFFKVKEFFVNLVMNLFRLASFPLRLWTSLIVRGDGSCKTASVLSRHGFIPFGFIMYHRNISSAAPNVYI</sequence>
<evidence type="ECO:0000313" key="1">
    <source>
        <dbReference type="EMBL" id="GEU53954.1"/>
    </source>
</evidence>
<comment type="caution">
    <text evidence="1">The sequence shown here is derived from an EMBL/GenBank/DDBJ whole genome shotgun (WGS) entry which is preliminary data.</text>
</comment>
<accession>A0A6L2L1B0</accession>
<name>A0A6L2L1B0_TANCI</name>
<proteinExistence type="predicted"/>
<gene>
    <name evidence="1" type="ORF">Tci_025932</name>
</gene>
<organism evidence="1">
    <name type="scientific">Tanacetum cinerariifolium</name>
    <name type="common">Dalmatian daisy</name>
    <name type="synonym">Chrysanthemum cinerariifolium</name>
    <dbReference type="NCBI Taxonomy" id="118510"/>
    <lineage>
        <taxon>Eukaryota</taxon>
        <taxon>Viridiplantae</taxon>
        <taxon>Streptophyta</taxon>
        <taxon>Embryophyta</taxon>
        <taxon>Tracheophyta</taxon>
        <taxon>Spermatophyta</taxon>
        <taxon>Magnoliopsida</taxon>
        <taxon>eudicotyledons</taxon>
        <taxon>Gunneridae</taxon>
        <taxon>Pentapetalae</taxon>
        <taxon>asterids</taxon>
        <taxon>campanulids</taxon>
        <taxon>Asterales</taxon>
        <taxon>Asteraceae</taxon>
        <taxon>Asteroideae</taxon>
        <taxon>Anthemideae</taxon>
        <taxon>Anthemidinae</taxon>
        <taxon>Tanacetum</taxon>
    </lineage>
</organism>